<dbReference type="GO" id="GO:0140359">
    <property type="term" value="F:ABC-type transporter activity"/>
    <property type="evidence" value="ECO:0007669"/>
    <property type="project" value="UniProtKB-ARBA"/>
</dbReference>
<dbReference type="Gene3D" id="3.40.50.300">
    <property type="entry name" value="P-loop containing nucleotide triphosphate hydrolases"/>
    <property type="match status" value="1"/>
</dbReference>
<evidence type="ECO:0000313" key="9">
    <source>
        <dbReference type="Proteomes" id="UP000007177"/>
    </source>
</evidence>
<evidence type="ECO:0000256" key="6">
    <source>
        <dbReference type="ARBA" id="ARBA00023136"/>
    </source>
</evidence>
<dbReference type="KEGG" id="awo:Awo_c32920"/>
<dbReference type="PROSITE" id="PS00211">
    <property type="entry name" value="ABC_TRANSPORTER_1"/>
    <property type="match status" value="1"/>
</dbReference>
<evidence type="ECO:0000256" key="2">
    <source>
        <dbReference type="ARBA" id="ARBA00022475"/>
    </source>
</evidence>
<dbReference type="InterPro" id="IPR008995">
    <property type="entry name" value="Mo/tungstate-bd_C_term_dom"/>
</dbReference>
<dbReference type="GO" id="GO:0005524">
    <property type="term" value="F:ATP binding"/>
    <property type="evidence" value="ECO:0007669"/>
    <property type="project" value="UniProtKB-KW"/>
</dbReference>
<dbReference type="AlphaFoldDB" id="H6LKA0"/>
<dbReference type="PANTHER" id="PTHR43875:SF15">
    <property type="entry name" value="TREHALOSE IMPORT ATP-BINDING PROTEIN SUGC"/>
    <property type="match status" value="1"/>
</dbReference>
<dbReference type="InterPro" id="IPR013611">
    <property type="entry name" value="Transp-assoc_OB_typ2"/>
</dbReference>
<keyword evidence="6" id="KW-0472">Membrane</keyword>
<dbReference type="PANTHER" id="PTHR43875">
    <property type="entry name" value="MALTODEXTRIN IMPORT ATP-BINDING PROTEIN MSMX"/>
    <property type="match status" value="1"/>
</dbReference>
<evidence type="ECO:0000259" key="7">
    <source>
        <dbReference type="PROSITE" id="PS50893"/>
    </source>
</evidence>
<evidence type="ECO:0000256" key="5">
    <source>
        <dbReference type="ARBA" id="ARBA00022967"/>
    </source>
</evidence>
<keyword evidence="5" id="KW-1278">Translocase</keyword>
<dbReference type="PROSITE" id="PS50893">
    <property type="entry name" value="ABC_TRANSPORTER_2"/>
    <property type="match status" value="1"/>
</dbReference>
<dbReference type="Pfam" id="PF00005">
    <property type="entry name" value="ABC_tran"/>
    <property type="match status" value="1"/>
</dbReference>
<keyword evidence="9" id="KW-1185">Reference proteome</keyword>
<evidence type="ECO:0000256" key="3">
    <source>
        <dbReference type="ARBA" id="ARBA00022741"/>
    </source>
</evidence>
<dbReference type="InterPro" id="IPR047641">
    <property type="entry name" value="ABC_transpr_MalK/UgpC-like"/>
</dbReference>
<dbReference type="SUPFAM" id="SSF50331">
    <property type="entry name" value="MOP-like"/>
    <property type="match status" value="1"/>
</dbReference>
<evidence type="ECO:0000256" key="4">
    <source>
        <dbReference type="ARBA" id="ARBA00022840"/>
    </source>
</evidence>
<keyword evidence="2" id="KW-1003">Cell membrane</keyword>
<reference evidence="8 9" key="2">
    <citation type="journal article" date="2012" name="PLoS ONE">
        <title>An ancient pathway combining carbon dioxide fixation with the generation and utilization of a sodium ion gradient for ATP synthesis.</title>
        <authorList>
            <person name="Poehlein A."/>
            <person name="Schmidt S."/>
            <person name="Kaster A.K."/>
            <person name="Goenrich M."/>
            <person name="Vollmers J."/>
            <person name="Thurmer A."/>
            <person name="Bertsch J."/>
            <person name="Schuchmann K."/>
            <person name="Voigt B."/>
            <person name="Hecker M."/>
            <person name="Daniel R."/>
            <person name="Thauer R.K."/>
            <person name="Gottschalk G."/>
            <person name="Muller V."/>
        </authorList>
    </citation>
    <scope>NUCLEOTIDE SEQUENCE [LARGE SCALE GENOMIC DNA]</scope>
    <source>
        <strain evidence="9">ATCC 29683 / DSM 1030 / JCM 2381 / KCTC 1655 / WB1</strain>
    </source>
</reference>
<dbReference type="HOGENOM" id="CLU_000604_1_1_9"/>
<dbReference type="eggNOG" id="COG3842">
    <property type="taxonomic scope" value="Bacteria"/>
</dbReference>
<organism evidence="8 9">
    <name type="scientific">Acetobacterium woodii (strain ATCC 29683 / DSM 1030 / JCM 2381 / KCTC 1655 / WB1)</name>
    <dbReference type="NCBI Taxonomy" id="931626"/>
    <lineage>
        <taxon>Bacteria</taxon>
        <taxon>Bacillati</taxon>
        <taxon>Bacillota</taxon>
        <taxon>Clostridia</taxon>
        <taxon>Eubacteriales</taxon>
        <taxon>Eubacteriaceae</taxon>
        <taxon>Acetobacterium</taxon>
    </lineage>
</organism>
<dbReference type="InterPro" id="IPR003439">
    <property type="entry name" value="ABC_transporter-like_ATP-bd"/>
</dbReference>
<dbReference type="Gene3D" id="2.40.50.100">
    <property type="match status" value="1"/>
</dbReference>
<dbReference type="GO" id="GO:0016887">
    <property type="term" value="F:ATP hydrolysis activity"/>
    <property type="evidence" value="ECO:0007669"/>
    <property type="project" value="InterPro"/>
</dbReference>
<dbReference type="STRING" id="931626.Awo_c32920"/>
<dbReference type="InterPro" id="IPR017871">
    <property type="entry name" value="ABC_transporter-like_CS"/>
</dbReference>
<dbReference type="InterPro" id="IPR027417">
    <property type="entry name" value="P-loop_NTPase"/>
</dbReference>
<dbReference type="RefSeq" id="WP_014357616.1">
    <property type="nucleotide sequence ID" value="NC_016894.1"/>
</dbReference>
<keyword evidence="4 8" id="KW-0067">ATP-binding</keyword>
<name>H6LKA0_ACEWD</name>
<protein>
    <submittedName>
        <fullName evidence="8">Sugar ABC transport system ATP-binding protein</fullName>
    </submittedName>
</protein>
<dbReference type="InterPro" id="IPR012340">
    <property type="entry name" value="NA-bd_OB-fold"/>
</dbReference>
<dbReference type="InterPro" id="IPR003593">
    <property type="entry name" value="AAA+_ATPase"/>
</dbReference>
<proteinExistence type="predicted"/>
<keyword evidence="3" id="KW-0547">Nucleotide-binding</keyword>
<evidence type="ECO:0000313" key="8">
    <source>
        <dbReference type="EMBL" id="AFA50020.1"/>
    </source>
</evidence>
<dbReference type="OrthoDB" id="9802264at2"/>
<reference evidence="9" key="1">
    <citation type="submission" date="2011-07" db="EMBL/GenBank/DDBJ databases">
        <title>Complete genome sequence of Acetobacterium woodii.</title>
        <authorList>
            <person name="Poehlein A."/>
            <person name="Schmidt S."/>
            <person name="Kaster A.-K."/>
            <person name="Goenrich M."/>
            <person name="Vollmers J."/>
            <person name="Thuermer A."/>
            <person name="Gottschalk G."/>
            <person name="Thauer R.K."/>
            <person name="Daniel R."/>
            <person name="Mueller V."/>
        </authorList>
    </citation>
    <scope>NUCLEOTIDE SEQUENCE [LARGE SCALE GENOMIC DNA]</scope>
    <source>
        <strain evidence="9">ATCC 29683 / DSM 1030 / JCM 2381 / KCTC 1655 / WB1</strain>
    </source>
</reference>
<dbReference type="Pfam" id="PF08402">
    <property type="entry name" value="TOBE_2"/>
    <property type="match status" value="1"/>
</dbReference>
<feature type="domain" description="ABC transporter" evidence="7">
    <location>
        <begin position="4"/>
        <end position="236"/>
    </location>
</feature>
<accession>H6LKA0</accession>
<dbReference type="EMBL" id="CP002987">
    <property type="protein sequence ID" value="AFA50020.1"/>
    <property type="molecule type" value="Genomic_DNA"/>
</dbReference>
<dbReference type="GO" id="GO:0055052">
    <property type="term" value="C:ATP-binding cassette (ABC) transporter complex, substrate-binding subunit-containing"/>
    <property type="evidence" value="ECO:0007669"/>
    <property type="project" value="TreeGrafter"/>
</dbReference>
<gene>
    <name evidence="8" type="ordered locus">Awo_c32920</name>
</gene>
<keyword evidence="1" id="KW-0813">Transport</keyword>
<dbReference type="FunFam" id="3.40.50.300:FF:000042">
    <property type="entry name" value="Maltose/maltodextrin ABC transporter, ATP-binding protein"/>
    <property type="match status" value="1"/>
</dbReference>
<evidence type="ECO:0000256" key="1">
    <source>
        <dbReference type="ARBA" id="ARBA00022448"/>
    </source>
</evidence>
<dbReference type="SMART" id="SM00382">
    <property type="entry name" value="AAA"/>
    <property type="match status" value="1"/>
</dbReference>
<dbReference type="Proteomes" id="UP000007177">
    <property type="component" value="Chromosome"/>
</dbReference>
<sequence length="366" mass="41141">MSNIELENITKCYPKGKKTAIDAVTIAIQDKEFIVLVGPSGSGKTTILRIIAGLTDMSSGSLFIDGKDASGVSPRNRGIGMVFQNYALYRQMTVYQNIAFGCCEGKGNKSELSEKIQETAVMLGIESYLNRKPGELSGGQRQRVAIARAIAREPRILLMDEPLSNLDVRLRDQMRIELRALRNRINTTCIYVTHDQEEAMILGDRIVVLNKGRVEQVGTAREIYEEPANLFVAGFMGNHPMNIFENGWFDKKNNRDEITIFGKTFNLPSRKQPGIDEENNISEEVFVGVRPEHIRICNIGDGQGIDGIVEFCEWLGSKTILHVKSGDQTVTIKTQMERDLRPESSISFCFDPEVMHIFYKNGKRRV</sequence>
<dbReference type="SUPFAM" id="SSF52540">
    <property type="entry name" value="P-loop containing nucleoside triphosphate hydrolases"/>
    <property type="match status" value="1"/>
</dbReference>
<dbReference type="Gene3D" id="2.40.50.140">
    <property type="entry name" value="Nucleic acid-binding proteins"/>
    <property type="match status" value="1"/>
</dbReference>